<protein>
    <submittedName>
        <fullName evidence="2">Uncharacterized protein</fullName>
    </submittedName>
</protein>
<proteinExistence type="predicted"/>
<feature type="region of interest" description="Disordered" evidence="1">
    <location>
        <begin position="174"/>
        <end position="208"/>
    </location>
</feature>
<gene>
    <name evidence="2" type="ORF">LX32DRAFT_700168</name>
</gene>
<keyword evidence="3" id="KW-1185">Reference proteome</keyword>
<feature type="compositionally biased region" description="Basic and acidic residues" evidence="1">
    <location>
        <begin position="198"/>
        <end position="208"/>
    </location>
</feature>
<feature type="compositionally biased region" description="Low complexity" evidence="1">
    <location>
        <begin position="176"/>
        <end position="197"/>
    </location>
</feature>
<evidence type="ECO:0000313" key="3">
    <source>
        <dbReference type="Proteomes" id="UP001232148"/>
    </source>
</evidence>
<dbReference type="EMBL" id="MU842808">
    <property type="protein sequence ID" value="KAK2035419.1"/>
    <property type="molecule type" value="Genomic_DNA"/>
</dbReference>
<dbReference type="AlphaFoldDB" id="A0AAD9HWJ8"/>
<name>A0AAD9HWJ8_9PEZI</name>
<sequence length="258" mass="28510">MSQLAWLPAHLWMAVPGSLPIDKDFRFLDGIREGPVTGIYLPSVKADGFATGTYLPSSPAATLARYRKTSRSPILQCPTWSWCTHQGSGRWLDGLREDAAMITSTQTLVSDRAPFGAVLHATITIQAQILLPSAVNKICSWSDTYFYMDHSKEVLAECGIEPSLYMLLGAMRPDGQSNESTQTSQSDESTETSQSAESTEKRHSDESPKTIGLVLRACKESSQQCLLGKSMRIPHYQRIGIIKVSSWNYDICYLVLLA</sequence>
<evidence type="ECO:0000313" key="2">
    <source>
        <dbReference type="EMBL" id="KAK2035419.1"/>
    </source>
</evidence>
<accession>A0AAD9HWJ8</accession>
<evidence type="ECO:0000256" key="1">
    <source>
        <dbReference type="SAM" id="MobiDB-lite"/>
    </source>
</evidence>
<reference evidence="2" key="1">
    <citation type="submission" date="2021-06" db="EMBL/GenBank/DDBJ databases">
        <title>Comparative genomics, transcriptomics and evolutionary studies reveal genomic signatures of adaptation to plant cell wall in hemibiotrophic fungi.</title>
        <authorList>
            <consortium name="DOE Joint Genome Institute"/>
            <person name="Baroncelli R."/>
            <person name="Diaz J.F."/>
            <person name="Benocci T."/>
            <person name="Peng M."/>
            <person name="Battaglia E."/>
            <person name="Haridas S."/>
            <person name="Andreopoulos W."/>
            <person name="Labutti K."/>
            <person name="Pangilinan J."/>
            <person name="Floch G.L."/>
            <person name="Makela M.R."/>
            <person name="Henrissat B."/>
            <person name="Grigoriev I.V."/>
            <person name="Crouch J.A."/>
            <person name="De Vries R.P."/>
            <person name="Sukno S.A."/>
            <person name="Thon M.R."/>
        </authorList>
    </citation>
    <scope>NUCLEOTIDE SEQUENCE</scope>
    <source>
        <strain evidence="2">MAFF235873</strain>
    </source>
</reference>
<comment type="caution">
    <text evidence="2">The sequence shown here is derived from an EMBL/GenBank/DDBJ whole genome shotgun (WGS) entry which is preliminary data.</text>
</comment>
<organism evidence="2 3">
    <name type="scientific">Colletotrichum zoysiae</name>
    <dbReference type="NCBI Taxonomy" id="1216348"/>
    <lineage>
        <taxon>Eukaryota</taxon>
        <taxon>Fungi</taxon>
        <taxon>Dikarya</taxon>
        <taxon>Ascomycota</taxon>
        <taxon>Pezizomycotina</taxon>
        <taxon>Sordariomycetes</taxon>
        <taxon>Hypocreomycetidae</taxon>
        <taxon>Glomerellales</taxon>
        <taxon>Glomerellaceae</taxon>
        <taxon>Colletotrichum</taxon>
        <taxon>Colletotrichum graminicola species complex</taxon>
    </lineage>
</organism>
<dbReference type="Proteomes" id="UP001232148">
    <property type="component" value="Unassembled WGS sequence"/>
</dbReference>